<feature type="transmembrane region" description="Helical" evidence="8">
    <location>
        <begin position="162"/>
        <end position="181"/>
    </location>
</feature>
<evidence type="ECO:0000256" key="7">
    <source>
        <dbReference type="ARBA" id="ARBA00023136"/>
    </source>
</evidence>
<feature type="transmembrane region" description="Helical" evidence="8">
    <location>
        <begin position="120"/>
        <end position="142"/>
    </location>
</feature>
<dbReference type="PANTHER" id="PTHR36838">
    <property type="entry name" value="AUXIN EFFLUX CARRIER FAMILY PROTEIN"/>
    <property type="match status" value="1"/>
</dbReference>
<dbReference type="InterPro" id="IPR038770">
    <property type="entry name" value="Na+/solute_symporter_sf"/>
</dbReference>
<dbReference type="Proteomes" id="UP000198752">
    <property type="component" value="Unassembled WGS sequence"/>
</dbReference>
<keyword evidence="6 8" id="KW-1133">Transmembrane helix</keyword>
<keyword evidence="5 8" id="KW-0812">Transmembrane</keyword>
<evidence type="ECO:0000313" key="9">
    <source>
        <dbReference type="EMBL" id="SFG55747.1"/>
    </source>
</evidence>
<name>A0A1I2SXN7_9BACL</name>
<feature type="transmembrane region" description="Helical" evidence="8">
    <location>
        <begin position="187"/>
        <end position="209"/>
    </location>
</feature>
<proteinExistence type="inferred from homology"/>
<dbReference type="STRING" id="269670.SAMN02982927_02038"/>
<feature type="transmembrane region" description="Helical" evidence="8">
    <location>
        <begin position="7"/>
        <end position="25"/>
    </location>
</feature>
<feature type="transmembrane region" description="Helical" evidence="8">
    <location>
        <begin position="92"/>
        <end position="114"/>
    </location>
</feature>
<dbReference type="Pfam" id="PF03547">
    <property type="entry name" value="Mem_trans"/>
    <property type="match status" value="2"/>
</dbReference>
<dbReference type="PANTHER" id="PTHR36838:SF1">
    <property type="entry name" value="SLR1864 PROTEIN"/>
    <property type="match status" value="1"/>
</dbReference>
<feature type="transmembrane region" description="Helical" evidence="8">
    <location>
        <begin position="247"/>
        <end position="266"/>
    </location>
</feature>
<keyword evidence="4" id="KW-1003">Cell membrane</keyword>
<accession>A0A1I2SXN7</accession>
<evidence type="ECO:0000256" key="8">
    <source>
        <dbReference type="SAM" id="Phobius"/>
    </source>
</evidence>
<dbReference type="AlphaFoldDB" id="A0A1I2SXN7"/>
<organism evidence="9 10">
    <name type="scientific">Sporolactobacillus nakayamae</name>
    <dbReference type="NCBI Taxonomy" id="269670"/>
    <lineage>
        <taxon>Bacteria</taxon>
        <taxon>Bacillati</taxon>
        <taxon>Bacillota</taxon>
        <taxon>Bacilli</taxon>
        <taxon>Bacillales</taxon>
        <taxon>Sporolactobacillaceae</taxon>
        <taxon>Sporolactobacillus</taxon>
    </lineage>
</organism>
<feature type="transmembrane region" description="Helical" evidence="8">
    <location>
        <begin position="278"/>
        <end position="296"/>
    </location>
</feature>
<dbReference type="InterPro" id="IPR004776">
    <property type="entry name" value="Mem_transp_PIN-like"/>
</dbReference>
<feature type="transmembrane region" description="Helical" evidence="8">
    <location>
        <begin position="32"/>
        <end position="52"/>
    </location>
</feature>
<evidence type="ECO:0000256" key="2">
    <source>
        <dbReference type="ARBA" id="ARBA00010145"/>
    </source>
</evidence>
<dbReference type="OrthoDB" id="148377at2"/>
<dbReference type="GO" id="GO:0005886">
    <property type="term" value="C:plasma membrane"/>
    <property type="evidence" value="ECO:0007669"/>
    <property type="project" value="UniProtKB-SubCell"/>
</dbReference>
<evidence type="ECO:0000256" key="5">
    <source>
        <dbReference type="ARBA" id="ARBA00022692"/>
    </source>
</evidence>
<dbReference type="Gene3D" id="1.20.1530.20">
    <property type="match status" value="1"/>
</dbReference>
<feature type="transmembrane region" description="Helical" evidence="8">
    <location>
        <begin position="221"/>
        <end position="241"/>
    </location>
</feature>
<comment type="similarity">
    <text evidence="2">Belongs to the auxin efflux carrier (TC 2.A.69) family.</text>
</comment>
<evidence type="ECO:0000313" key="10">
    <source>
        <dbReference type="Proteomes" id="UP000198752"/>
    </source>
</evidence>
<dbReference type="EMBL" id="FOOY01000013">
    <property type="protein sequence ID" value="SFG55747.1"/>
    <property type="molecule type" value="Genomic_DNA"/>
</dbReference>
<reference evidence="10" key="1">
    <citation type="submission" date="2016-10" db="EMBL/GenBank/DDBJ databases">
        <authorList>
            <person name="Varghese N."/>
            <person name="Submissions S."/>
        </authorList>
    </citation>
    <scope>NUCLEOTIDE SEQUENCE [LARGE SCALE GENOMIC DNA]</scope>
    <source>
        <strain evidence="10">ATCC 700379</strain>
    </source>
</reference>
<protein>
    <recommendedName>
        <fullName evidence="11">AEC family transporter</fullName>
    </recommendedName>
</protein>
<keyword evidence="7 8" id="KW-0472">Membrane</keyword>
<evidence type="ECO:0008006" key="11">
    <source>
        <dbReference type="Google" id="ProtNLM"/>
    </source>
</evidence>
<keyword evidence="3" id="KW-0813">Transport</keyword>
<comment type="subcellular location">
    <subcellularLocation>
        <location evidence="1">Cell membrane</location>
        <topology evidence="1">Multi-pass membrane protein</topology>
    </subcellularLocation>
</comment>
<evidence type="ECO:0000256" key="1">
    <source>
        <dbReference type="ARBA" id="ARBA00004651"/>
    </source>
</evidence>
<dbReference type="RefSeq" id="WP_093672606.1">
    <property type="nucleotide sequence ID" value="NZ_FOOY01000013.1"/>
</dbReference>
<evidence type="ECO:0000256" key="4">
    <source>
        <dbReference type="ARBA" id="ARBA00022475"/>
    </source>
</evidence>
<dbReference type="GO" id="GO:0055085">
    <property type="term" value="P:transmembrane transport"/>
    <property type="evidence" value="ECO:0007669"/>
    <property type="project" value="InterPro"/>
</dbReference>
<sequence length="297" mass="33084">MLIFVDVILPVFFIFFTGFVLQKIFKLDLKPISTLAVYLLLPFLVFDVFYTTPMDLSFYYIVVTSLIIMFLLIVFGLIASGILHYSKTERNAFLLSTIFPNSGNYGIPIILFAFGKQGVAYAMPLMIFHAILMGFVGIYIAANGQGSVKMALQTVLKQPMNYAIILALFLQKFQIQIPVNFMKSIELISNTSIPIVMIILGMQLANVTVRNMNWGRISLATFIRLIISPVLAFLACLLFPIDPLLRNVIIVMAAMPSAANTTLYAIQFNAKPQFVSSCTLITTVVSALSLDVLLGWF</sequence>
<keyword evidence="10" id="KW-1185">Reference proteome</keyword>
<evidence type="ECO:0000256" key="6">
    <source>
        <dbReference type="ARBA" id="ARBA00022989"/>
    </source>
</evidence>
<feature type="transmembrane region" description="Helical" evidence="8">
    <location>
        <begin position="58"/>
        <end position="80"/>
    </location>
</feature>
<gene>
    <name evidence="9" type="ORF">SAMN02982927_02038</name>
</gene>
<evidence type="ECO:0000256" key="3">
    <source>
        <dbReference type="ARBA" id="ARBA00022448"/>
    </source>
</evidence>